<dbReference type="Gene3D" id="1.10.3330.10">
    <property type="entry name" value="Oxo-4-hydroxy-4-carboxy-5-ureidoimidazoline decarboxylase"/>
    <property type="match status" value="1"/>
</dbReference>
<dbReference type="GO" id="GO:0046872">
    <property type="term" value="F:metal ion binding"/>
    <property type="evidence" value="ECO:0007669"/>
    <property type="project" value="UniProtKB-KW"/>
</dbReference>
<dbReference type="InterPro" id="IPR002933">
    <property type="entry name" value="Peptidase_M20"/>
</dbReference>
<comment type="similarity">
    <text evidence="2">Belongs to the peptidase M20 family.</text>
</comment>
<accession>C9YHD4</accession>
<dbReference type="SUPFAM" id="SSF53187">
    <property type="entry name" value="Zn-dependent exopeptidases"/>
    <property type="match status" value="1"/>
</dbReference>
<feature type="compositionally biased region" description="Polar residues" evidence="8">
    <location>
        <begin position="250"/>
        <end position="262"/>
    </location>
</feature>
<keyword evidence="5" id="KW-0479">Metal-binding</keyword>
<dbReference type="NCBIfam" id="TIGR01879">
    <property type="entry name" value="hydantase"/>
    <property type="match status" value="1"/>
</dbReference>
<dbReference type="PANTHER" id="PTHR32494">
    <property type="entry name" value="ALLANTOATE DEIMINASE-RELATED"/>
    <property type="match status" value="1"/>
</dbReference>
<evidence type="ECO:0000256" key="3">
    <source>
        <dbReference type="ARBA" id="ARBA00011738"/>
    </source>
</evidence>
<dbReference type="PANTHER" id="PTHR32494:SF19">
    <property type="entry name" value="ALLANTOATE DEIMINASE-RELATED"/>
    <property type="match status" value="1"/>
</dbReference>
<evidence type="ECO:0000256" key="6">
    <source>
        <dbReference type="ARBA" id="ARBA00022801"/>
    </source>
</evidence>
<dbReference type="GO" id="GO:0000255">
    <property type="term" value="P:allantoin metabolic process"/>
    <property type="evidence" value="ECO:0007669"/>
    <property type="project" value="InterPro"/>
</dbReference>
<dbReference type="InterPro" id="IPR036264">
    <property type="entry name" value="Bact_exopeptidase_dim_dom"/>
</dbReference>
<evidence type="ECO:0000256" key="1">
    <source>
        <dbReference type="ARBA" id="ARBA00001936"/>
    </source>
</evidence>
<evidence type="ECO:0000256" key="5">
    <source>
        <dbReference type="ARBA" id="ARBA00022723"/>
    </source>
</evidence>
<comment type="subunit">
    <text evidence="3">Homodimer.</text>
</comment>
<evidence type="ECO:0000259" key="9">
    <source>
        <dbReference type="Pfam" id="PF09349"/>
    </source>
</evidence>
<feature type="domain" description="Oxo-4-hydroxy-4-carboxy-5-ureidoimidazoline decarboxylase" evidence="9">
    <location>
        <begin position="10"/>
        <end position="171"/>
    </location>
</feature>
<dbReference type="NCBIfam" id="TIGR03164">
    <property type="entry name" value="UHCUDC"/>
    <property type="match status" value="1"/>
</dbReference>
<proteinExistence type="inferred from homology"/>
<comment type="cofactor">
    <cofactor evidence="1">
        <name>Mn(2+)</name>
        <dbReference type="ChEBI" id="CHEBI:29035"/>
    </cofactor>
</comment>
<dbReference type="InterPro" id="IPR010158">
    <property type="entry name" value="Amidase_Cbmase"/>
</dbReference>
<feature type="compositionally biased region" description="Low complexity" evidence="8">
    <location>
        <begin position="514"/>
        <end position="523"/>
    </location>
</feature>
<evidence type="ECO:0000256" key="4">
    <source>
        <dbReference type="ARBA" id="ARBA00022631"/>
    </source>
</evidence>
<dbReference type="SUPFAM" id="SSF55031">
    <property type="entry name" value="Bacterial exopeptidase dimerisation domain"/>
    <property type="match status" value="1"/>
</dbReference>
<feature type="region of interest" description="Disordered" evidence="8">
    <location>
        <begin position="488"/>
        <end position="523"/>
    </location>
</feature>
<dbReference type="UniPathway" id="UPA00394">
    <property type="reaction ID" value="UER00652"/>
</dbReference>
<organism evidence="10">
    <name type="scientific">Curvibacter symbiont subsp. Hydra magnipapillata</name>
    <dbReference type="NCBI Taxonomy" id="667019"/>
    <lineage>
        <taxon>Bacteria</taxon>
        <taxon>Pseudomonadati</taxon>
        <taxon>Pseudomonadota</taxon>
        <taxon>Betaproteobacteria</taxon>
        <taxon>Burkholderiales</taxon>
        <taxon>Comamonadaceae</taxon>
        <taxon>Curvibacter</taxon>
    </lineage>
</organism>
<dbReference type="Pfam" id="PF09349">
    <property type="entry name" value="OHCU_decarbox"/>
    <property type="match status" value="1"/>
</dbReference>
<dbReference type="EMBL" id="FN543108">
    <property type="protein sequence ID" value="CBA34000.1"/>
    <property type="molecule type" value="Genomic_DNA"/>
</dbReference>
<sequence length="603" mass="65135">MNTLTLEQLNTLPLSEAVRLLDGLYEHSPWIVEKALQQRPFVSLAAFKHGMVQVVAAAGREPQLALLRAHPELAGKAMVDNSLTTESTNEQSKAGLTHCTPAEFDKIQRLNAEYNARFGFPFILAVRGPRGTGLSKAEIIATLERRVQGHPDFELAECLRNVHRIAEIRLNDKFGYTPTEGHQVWDWQEALAQHTDAAYVGTGQLTVTYLTDAHLACARQIQADMLAAGCDSASIDAVGNVVGRYESDSYPRTSEMRQSPVSSKPLLTGSHYDTVRNGGKYDGRLGIYVPLACVQALKARGQRLPYALEVVAFAEEEGQRYKATFLGSGALTGDFDPTWLDQTDADGISMRDAMAKAGLDVNAIGAIRRNPADYQGFVEVHIEQGPVLNALDIPLGVVTSINASVRYLGEITGMASHAGTTPMGQRRDAAAAVAELILLVEHCATQDGDSVGTVGQLQVPMAHHVVPGAAPSRWICVLVGRAARCTGGQGTHWPAPDLRATRPAPQPHPHHAGQRGAQRARMAAALGSCSRRLGCALAPHAQRRRARCHEAAHHTAASHAVCTRPEFRHQPQPAGIHHQRRHATRSRCVQPSAAPTGPRGLNV</sequence>
<evidence type="ECO:0000256" key="7">
    <source>
        <dbReference type="ARBA" id="ARBA00023211"/>
    </source>
</evidence>
<evidence type="ECO:0000256" key="2">
    <source>
        <dbReference type="ARBA" id="ARBA00006153"/>
    </source>
</evidence>
<dbReference type="GO" id="GO:0016813">
    <property type="term" value="F:hydrolase activity, acting on carbon-nitrogen (but not peptide) bonds, in linear amidines"/>
    <property type="evidence" value="ECO:0007669"/>
    <property type="project" value="InterPro"/>
</dbReference>
<dbReference type="InterPro" id="IPR018020">
    <property type="entry name" value="OHCU_decarboxylase"/>
</dbReference>
<dbReference type="SUPFAM" id="SSF158694">
    <property type="entry name" value="UraD-Like"/>
    <property type="match status" value="1"/>
</dbReference>
<feature type="region of interest" description="Disordered" evidence="8">
    <location>
        <begin position="569"/>
        <end position="603"/>
    </location>
</feature>
<keyword evidence="7" id="KW-0464">Manganese</keyword>
<name>C9YHD4_CURXX</name>
<dbReference type="Gene3D" id="3.40.630.10">
    <property type="entry name" value="Zn peptidases"/>
    <property type="match status" value="1"/>
</dbReference>
<keyword evidence="4" id="KW-0659">Purine metabolism</keyword>
<reference evidence="10" key="1">
    <citation type="journal article" date="2010" name="Nature">
        <title>The Dynamic genome of Hydra.</title>
        <authorList>
            <person name="Chapman J.A."/>
            <person name="Kirkness E.F."/>
            <person name="Simakov O."/>
            <person name="Hampson S.E."/>
            <person name="Mitros T."/>
            <person name="Weinmaier T."/>
            <person name="Rattei T."/>
            <person name="Balasubramanian P.G."/>
            <person name="Borman J."/>
            <person name="Busam D."/>
            <person name="Disbennett K."/>
            <person name="Pfannkoch C."/>
            <person name="Sumin N."/>
            <person name="Sutton G."/>
            <person name="Viswanathan L."/>
            <person name="Walenz B."/>
            <person name="Goodstein D.M."/>
            <person name="Hellsten U."/>
            <person name="Kawashima T."/>
            <person name="Prochnik S.E."/>
            <person name="Putnam N.H."/>
            <person name="Shu S."/>
            <person name="Blumberg B."/>
            <person name="Dana C.E."/>
            <person name="Gee L."/>
            <person name="Kibler D.F."/>
            <person name="Law L."/>
            <person name="Lindgens D."/>
            <person name="Martinez D.E."/>
            <person name="Peng J."/>
            <person name="Wigge P.A."/>
            <person name="Bertulat B."/>
            <person name="Guder C."/>
            <person name="Nakamura Y."/>
            <person name="Ozbek S."/>
            <person name="Watanabe H."/>
            <person name="Khalturin K."/>
            <person name="Hemmrich G."/>
            <person name="Franke A."/>
            <person name="Augustin R."/>
            <person name="Fraune S."/>
            <person name="Hayakawa E."/>
            <person name="Hayakawa S."/>
            <person name="Hirose M."/>
            <person name="Hwang J."/>
            <person name="Ikeo K."/>
            <person name="Nishimiya-Fujisawa C."/>
            <person name="Ogura A."/>
            <person name="Takahashi T."/>
            <person name="Steinmetz P.R."/>
            <person name="Zhang X."/>
            <person name="Aufschnaiter R."/>
            <person name="Eder M.K."/>
            <person name="Gorny A.K."/>
            <person name="Salvenmoser W."/>
            <person name="Heimberg A.M."/>
            <person name="Wheeler B.M."/>
            <person name="Peterson K.J."/>
            <person name="Boettger A."/>
            <person name="Tischler P."/>
            <person name="Wolf A."/>
            <person name="Gojobori T."/>
            <person name="Remington K.A."/>
            <person name="Strausberg R.L."/>
            <person name="Venter J."/>
            <person name="Technau U."/>
            <person name="Hobmayer B."/>
            <person name="Bosch T.C."/>
            <person name="Holstein T.W."/>
            <person name="Fujisawa T."/>
            <person name="Bode H.R."/>
            <person name="David C.N."/>
            <person name="Rokhsar D.S."/>
            <person name="Steele R.E."/>
        </authorList>
    </citation>
    <scope>NUCLEOTIDE SEQUENCE</scope>
</reference>
<evidence type="ECO:0000256" key="8">
    <source>
        <dbReference type="SAM" id="MobiDB-lite"/>
    </source>
</evidence>
<dbReference type="InterPro" id="IPR036778">
    <property type="entry name" value="OHCU_decarboxylase_sf"/>
</dbReference>
<evidence type="ECO:0000313" key="10">
    <source>
        <dbReference type="EMBL" id="CBA34000.1"/>
    </source>
</evidence>
<dbReference type="InterPro" id="IPR017580">
    <property type="entry name" value="OHCU_decarboxylase-1"/>
</dbReference>
<dbReference type="GO" id="GO:0019628">
    <property type="term" value="P:urate catabolic process"/>
    <property type="evidence" value="ECO:0007669"/>
    <property type="project" value="UniProtKB-UniPathway"/>
</dbReference>
<feature type="region of interest" description="Disordered" evidence="8">
    <location>
        <begin position="249"/>
        <end position="269"/>
    </location>
</feature>
<dbReference type="AlphaFoldDB" id="C9YHD4"/>
<dbReference type="Pfam" id="PF01546">
    <property type="entry name" value="Peptidase_M20"/>
    <property type="match status" value="1"/>
</dbReference>
<gene>
    <name evidence="10" type="ORF">Csp_B21840</name>
</gene>
<protein>
    <recommendedName>
        <fullName evidence="9">Oxo-4-hydroxy-4-carboxy-5-ureidoimidazoline decarboxylase domain-containing protein</fullName>
    </recommendedName>
</protein>
<dbReference type="GO" id="GO:0006144">
    <property type="term" value="P:purine nucleobase metabolic process"/>
    <property type="evidence" value="ECO:0007669"/>
    <property type="project" value="UniProtKB-KW"/>
</dbReference>
<keyword evidence="6 10" id="KW-0378">Hydrolase</keyword>